<sequence length="251" mass="28662">MTEANEEEDAIDASALFVTATYPFDASSLESDNDAAICLSFSQGDIAFTYTLDESGWGEVTLLNSLKRGWVPMNYFRPTLMDDDDDDEDEEENNGGGPKPWSRKKLADSRRPLKVLLRNAGRFLLDPQSKPLIKKEELLGYTFDVNYINGITYGVRHLLKETDCISRSSIIVQKKPIVRKLRKKLLRDWSDLIFKARDYLHTIDGTKIEYLQLMTYQVLHKSLTFLDVWGAESVALEAELNKNRPAIFIIN</sequence>
<comment type="caution">
    <text evidence="1">The sequence shown here is derived from an EMBL/GenBank/DDBJ whole genome shotgun (WGS) entry which is preliminary data.</text>
</comment>
<keyword evidence="2" id="KW-1185">Reference proteome</keyword>
<dbReference type="Proteomes" id="UP001165064">
    <property type="component" value="Unassembled WGS sequence"/>
</dbReference>
<proteinExistence type="predicted"/>
<name>A0ACB5U8A1_AMBMO</name>
<reference evidence="1" key="1">
    <citation type="submission" date="2023-04" db="EMBL/GenBank/DDBJ databases">
        <title>Ambrosiozyma monospora NBRC 10751.</title>
        <authorList>
            <person name="Ichikawa N."/>
            <person name="Sato H."/>
            <person name="Tonouchi N."/>
        </authorList>
    </citation>
    <scope>NUCLEOTIDE SEQUENCE</scope>
    <source>
        <strain evidence="1">NBRC 10751</strain>
    </source>
</reference>
<evidence type="ECO:0000313" key="2">
    <source>
        <dbReference type="Proteomes" id="UP001165064"/>
    </source>
</evidence>
<gene>
    <name evidence="1" type="ORF">Amon02_001187900</name>
</gene>
<evidence type="ECO:0000313" key="1">
    <source>
        <dbReference type="EMBL" id="GMF03702.1"/>
    </source>
</evidence>
<protein>
    <submittedName>
        <fullName evidence="1">Unnamed protein product</fullName>
    </submittedName>
</protein>
<organism evidence="1 2">
    <name type="scientific">Ambrosiozyma monospora</name>
    <name type="common">Yeast</name>
    <name type="synonym">Endomycopsis monosporus</name>
    <dbReference type="NCBI Taxonomy" id="43982"/>
    <lineage>
        <taxon>Eukaryota</taxon>
        <taxon>Fungi</taxon>
        <taxon>Dikarya</taxon>
        <taxon>Ascomycota</taxon>
        <taxon>Saccharomycotina</taxon>
        <taxon>Pichiomycetes</taxon>
        <taxon>Pichiales</taxon>
        <taxon>Pichiaceae</taxon>
        <taxon>Ambrosiozyma</taxon>
    </lineage>
</organism>
<accession>A0ACB5U8A1</accession>
<dbReference type="EMBL" id="BSXS01013195">
    <property type="protein sequence ID" value="GMF03702.1"/>
    <property type="molecule type" value="Genomic_DNA"/>
</dbReference>